<dbReference type="PANTHER" id="PTHR20935">
    <property type="entry name" value="PHOSPHOGLYCERATE MUTASE-RELATED"/>
    <property type="match status" value="1"/>
</dbReference>
<dbReference type="Gene3D" id="3.40.50.1240">
    <property type="entry name" value="Phosphoglycerate mutase-like"/>
    <property type="match status" value="1"/>
</dbReference>
<accession>A0A7W5ATF4</accession>
<name>A0A7W5ATF4_9ACTN</name>
<gene>
    <name evidence="3" type="ORF">FHR83_009253</name>
</gene>
<proteinExistence type="predicted"/>
<dbReference type="Proteomes" id="UP000590749">
    <property type="component" value="Unassembled WGS sequence"/>
</dbReference>
<dbReference type="InterPro" id="IPR029033">
    <property type="entry name" value="His_PPase_superfam"/>
</dbReference>
<comment type="caution">
    <text evidence="3">The sequence shown here is derived from an EMBL/GenBank/DDBJ whole genome shotgun (WGS) entry which is preliminary data.</text>
</comment>
<evidence type="ECO:0000313" key="3">
    <source>
        <dbReference type="EMBL" id="MBB3101524.1"/>
    </source>
</evidence>
<dbReference type="AlphaFoldDB" id="A0A7W5ATF4"/>
<feature type="region of interest" description="Disordered" evidence="2">
    <location>
        <begin position="75"/>
        <end position="107"/>
    </location>
</feature>
<dbReference type="InterPro" id="IPR051021">
    <property type="entry name" value="Mito_Ser/Thr_phosphatase"/>
</dbReference>
<feature type="non-terminal residue" evidence="3">
    <location>
        <position position="107"/>
    </location>
</feature>
<protein>
    <submittedName>
        <fullName evidence="3">Broad specificity phosphatase PhoE</fullName>
    </submittedName>
</protein>
<keyword evidence="4" id="KW-1185">Reference proteome</keyword>
<keyword evidence="1" id="KW-0378">Hydrolase</keyword>
<dbReference type="GO" id="GO:0016787">
    <property type="term" value="F:hydrolase activity"/>
    <property type="evidence" value="ECO:0007669"/>
    <property type="project" value="UniProtKB-KW"/>
</dbReference>
<dbReference type="PANTHER" id="PTHR20935:SF0">
    <property type="entry name" value="SERINE_THREONINE-PROTEIN PHOSPHATASE PGAM5, MITOCHONDRIAL"/>
    <property type="match status" value="1"/>
</dbReference>
<evidence type="ECO:0000256" key="1">
    <source>
        <dbReference type="ARBA" id="ARBA00022801"/>
    </source>
</evidence>
<dbReference type="SUPFAM" id="SSF53254">
    <property type="entry name" value="Phosphoglycerate mutase-like"/>
    <property type="match status" value="1"/>
</dbReference>
<evidence type="ECO:0000313" key="4">
    <source>
        <dbReference type="Proteomes" id="UP000590749"/>
    </source>
</evidence>
<dbReference type="Pfam" id="PF00300">
    <property type="entry name" value="His_Phos_1"/>
    <property type="match status" value="1"/>
</dbReference>
<dbReference type="CDD" id="cd07067">
    <property type="entry name" value="HP_PGM_like"/>
    <property type="match status" value="1"/>
</dbReference>
<dbReference type="EMBL" id="JACHXF010000040">
    <property type="protein sequence ID" value="MBB3101524.1"/>
    <property type="molecule type" value="Genomic_DNA"/>
</dbReference>
<evidence type="ECO:0000256" key="2">
    <source>
        <dbReference type="SAM" id="MobiDB-lite"/>
    </source>
</evidence>
<organism evidence="3 4">
    <name type="scientific">Actinoplanes campanulatus</name>
    <dbReference type="NCBI Taxonomy" id="113559"/>
    <lineage>
        <taxon>Bacteria</taxon>
        <taxon>Bacillati</taxon>
        <taxon>Actinomycetota</taxon>
        <taxon>Actinomycetes</taxon>
        <taxon>Micromonosporales</taxon>
        <taxon>Micromonosporaceae</taxon>
        <taxon>Actinoplanes</taxon>
    </lineage>
</organism>
<dbReference type="InterPro" id="IPR013078">
    <property type="entry name" value="His_Pase_superF_clade-1"/>
</dbReference>
<sequence>MTITDLYLVRHGLANGDGELSPLGREQADRAGRRLSTVTFDAIHHSALPRAAATAQIIAGHVPAPRHACDHMLDRRDCTNNGVTPDQGDTDDRDDRALRGYFGGGQE</sequence>
<dbReference type="RefSeq" id="WP_183227927.1">
    <property type="nucleotide sequence ID" value="NZ_JACHXF010000040.1"/>
</dbReference>
<reference evidence="3 4" key="1">
    <citation type="submission" date="2020-08" db="EMBL/GenBank/DDBJ databases">
        <title>Genomic Encyclopedia of Type Strains, Phase III (KMG-III): the genomes of soil and plant-associated and newly described type strains.</title>
        <authorList>
            <person name="Whitman W."/>
        </authorList>
    </citation>
    <scope>NUCLEOTIDE SEQUENCE [LARGE SCALE GENOMIC DNA]</scope>
    <source>
        <strain evidence="3 4">CECT 3287</strain>
    </source>
</reference>